<dbReference type="AlphaFoldDB" id="A0A1W1XCP0"/>
<evidence type="ECO:0000313" key="1">
    <source>
        <dbReference type="EMBL" id="SMC21805.1"/>
    </source>
</evidence>
<dbReference type="STRING" id="1121001.SAMN02745857_01246"/>
<gene>
    <name evidence="1" type="ORF">SAMN02745857_01246</name>
</gene>
<organism evidence="1 2">
    <name type="scientific">Andreprevotia lacus DSM 23236</name>
    <dbReference type="NCBI Taxonomy" id="1121001"/>
    <lineage>
        <taxon>Bacteria</taxon>
        <taxon>Pseudomonadati</taxon>
        <taxon>Pseudomonadota</taxon>
        <taxon>Betaproteobacteria</taxon>
        <taxon>Neisseriales</taxon>
        <taxon>Chitinibacteraceae</taxon>
        <taxon>Andreprevotia</taxon>
    </lineage>
</organism>
<evidence type="ECO:0000313" key="2">
    <source>
        <dbReference type="Proteomes" id="UP000192761"/>
    </source>
</evidence>
<dbReference type="Proteomes" id="UP000192761">
    <property type="component" value="Unassembled WGS sequence"/>
</dbReference>
<reference evidence="1 2" key="1">
    <citation type="submission" date="2017-04" db="EMBL/GenBank/DDBJ databases">
        <authorList>
            <person name="Afonso C.L."/>
            <person name="Miller P.J."/>
            <person name="Scott M.A."/>
            <person name="Spackman E."/>
            <person name="Goraichik I."/>
            <person name="Dimitrov K.M."/>
            <person name="Suarez D.L."/>
            <person name="Swayne D.E."/>
        </authorList>
    </citation>
    <scope>NUCLEOTIDE SEQUENCE [LARGE SCALE GENOMIC DNA]</scope>
    <source>
        <strain evidence="1 2">DSM 23236</strain>
    </source>
</reference>
<dbReference type="RefSeq" id="WP_084089917.1">
    <property type="nucleotide sequence ID" value="NZ_FWXD01000006.1"/>
</dbReference>
<accession>A0A1W1XCP0</accession>
<keyword evidence="2" id="KW-1185">Reference proteome</keyword>
<protein>
    <submittedName>
        <fullName evidence="1">Uncharacterized protein</fullName>
    </submittedName>
</protein>
<proteinExistence type="predicted"/>
<name>A0A1W1XCP0_9NEIS</name>
<dbReference type="EMBL" id="FWXD01000006">
    <property type="protein sequence ID" value="SMC21805.1"/>
    <property type="molecule type" value="Genomic_DNA"/>
</dbReference>
<sequence>MKQQSNGISLAIYDHTMTQVHVASLIDFAPDGEELAGKLHIKLDGKQLDIAVRGKTVQIPAGGVSMLNGNEGHLSVSISLVMAPYMPGFTGGIMIGNGVIANTFSFIGTPDGLDPARFGDNPNPDQIAHMLAQMPQT</sequence>
<dbReference type="OrthoDB" id="9851312at2"/>